<evidence type="ECO:0000313" key="8">
    <source>
        <dbReference type="EMBL" id="TQN40862.1"/>
    </source>
</evidence>
<feature type="domain" description="NADP-dependent oxidoreductase" evidence="7">
    <location>
        <begin position="29"/>
        <end position="266"/>
    </location>
</feature>
<dbReference type="PROSITE" id="PS00798">
    <property type="entry name" value="ALDOKETO_REDUCTASE_1"/>
    <property type="match status" value="1"/>
</dbReference>
<keyword evidence="9" id="KW-1185">Reference proteome</keyword>
<dbReference type="InterPro" id="IPR036812">
    <property type="entry name" value="NAD(P)_OxRdtase_dom_sf"/>
</dbReference>
<reference evidence="8 9" key="1">
    <citation type="submission" date="2019-06" db="EMBL/GenBank/DDBJ databases">
        <title>Sequencing the genomes of 1000 actinobacteria strains.</title>
        <authorList>
            <person name="Klenk H.-P."/>
        </authorList>
    </citation>
    <scope>NUCLEOTIDE SEQUENCE [LARGE SCALE GENOMIC DNA]</scope>
    <source>
        <strain evidence="8 9">DSM 46837</strain>
    </source>
</reference>
<comment type="caution">
    <text evidence="8">The sequence shown here is derived from an EMBL/GenBank/DDBJ whole genome shotgun (WGS) entry which is preliminary data.</text>
</comment>
<name>A0A543P9W4_9ACTN</name>
<feature type="binding site" evidence="5">
    <location>
        <position position="114"/>
    </location>
    <ligand>
        <name>substrate</name>
    </ligand>
</feature>
<dbReference type="Gene3D" id="3.20.20.100">
    <property type="entry name" value="NADP-dependent oxidoreductase domain"/>
    <property type="match status" value="1"/>
</dbReference>
<dbReference type="InterPro" id="IPR018170">
    <property type="entry name" value="Aldo/ket_reductase_CS"/>
</dbReference>
<dbReference type="Proteomes" id="UP000319865">
    <property type="component" value="Unassembled WGS sequence"/>
</dbReference>
<dbReference type="GO" id="GO:0016616">
    <property type="term" value="F:oxidoreductase activity, acting on the CH-OH group of donors, NAD or NADP as acceptor"/>
    <property type="evidence" value="ECO:0007669"/>
    <property type="project" value="UniProtKB-ARBA"/>
</dbReference>
<evidence type="ECO:0000256" key="5">
    <source>
        <dbReference type="PIRSR" id="PIRSR000097-2"/>
    </source>
</evidence>
<feature type="active site" description="Proton donor" evidence="4">
    <location>
        <position position="56"/>
    </location>
</feature>
<protein>
    <submittedName>
        <fullName evidence="8">2,5-diketo-D-gluconate reductase A</fullName>
    </submittedName>
</protein>
<feature type="site" description="Lowers pKa of active site Tyr" evidence="6">
    <location>
        <position position="81"/>
    </location>
</feature>
<dbReference type="RefSeq" id="WP_142023680.1">
    <property type="nucleotide sequence ID" value="NZ_VFQE01000001.1"/>
</dbReference>
<dbReference type="FunFam" id="3.20.20.100:FF:000015">
    <property type="entry name" value="Oxidoreductase, aldo/keto reductase family"/>
    <property type="match status" value="1"/>
</dbReference>
<evidence type="ECO:0000256" key="2">
    <source>
        <dbReference type="ARBA" id="ARBA00022857"/>
    </source>
</evidence>
<dbReference type="PROSITE" id="PS00062">
    <property type="entry name" value="ALDOKETO_REDUCTASE_2"/>
    <property type="match status" value="1"/>
</dbReference>
<accession>A0A543P9W4</accession>
<dbReference type="InterPro" id="IPR020471">
    <property type="entry name" value="AKR"/>
</dbReference>
<dbReference type="EMBL" id="VFQE01000001">
    <property type="protein sequence ID" value="TQN40862.1"/>
    <property type="molecule type" value="Genomic_DNA"/>
</dbReference>
<evidence type="ECO:0000313" key="9">
    <source>
        <dbReference type="Proteomes" id="UP000319865"/>
    </source>
</evidence>
<evidence type="ECO:0000256" key="1">
    <source>
        <dbReference type="ARBA" id="ARBA00007905"/>
    </source>
</evidence>
<proteinExistence type="inferred from homology"/>
<dbReference type="OrthoDB" id="9804790at2"/>
<evidence type="ECO:0000256" key="4">
    <source>
        <dbReference type="PIRSR" id="PIRSR000097-1"/>
    </source>
</evidence>
<dbReference type="PANTHER" id="PTHR43827:SF3">
    <property type="entry name" value="NADP-DEPENDENT OXIDOREDUCTASE DOMAIN-CONTAINING PROTEIN"/>
    <property type="match status" value="1"/>
</dbReference>
<evidence type="ECO:0000259" key="7">
    <source>
        <dbReference type="Pfam" id="PF00248"/>
    </source>
</evidence>
<dbReference type="SUPFAM" id="SSF51430">
    <property type="entry name" value="NAD(P)-linked oxidoreductase"/>
    <property type="match status" value="1"/>
</dbReference>
<evidence type="ECO:0000256" key="3">
    <source>
        <dbReference type="ARBA" id="ARBA00023002"/>
    </source>
</evidence>
<gene>
    <name evidence="8" type="ORF">FHU33_0213</name>
</gene>
<dbReference type="PRINTS" id="PR00069">
    <property type="entry name" value="ALDKETRDTASE"/>
</dbReference>
<comment type="similarity">
    <text evidence="1">Belongs to the aldo/keto reductase family.</text>
</comment>
<dbReference type="AlphaFoldDB" id="A0A543P9W4"/>
<sequence>MAPAPALGVPTIPLNNGVEIPQLGFGVYQVPPEDTADVVGTALELGYRHIDTAQMYGNEKGVGEAVAASGVDRGEIFVTSKLNNGFHRRDDALRAFDRSLADLGFEQLDLFLIHWPLPGIDVDYVETWKALEEIYAGGRVRAIGVSNFQPHHLRRLFAQAEVRPAVNQIEVHPYLAQDDVRAFDADHEIVTQAWSPIARGKVLSDPAITAIAERLGRTPAQVVLRWHIQRGDVVFPKSVSRERMQENFALFDFELGTDEMSALAGLDRGERTGPDPDTFNYVPG</sequence>
<dbReference type="Pfam" id="PF00248">
    <property type="entry name" value="Aldo_ket_red"/>
    <property type="match status" value="1"/>
</dbReference>
<organism evidence="8 9">
    <name type="scientific">Blastococcus colisei</name>
    <dbReference type="NCBI Taxonomy" id="1564162"/>
    <lineage>
        <taxon>Bacteria</taxon>
        <taxon>Bacillati</taxon>
        <taxon>Actinomycetota</taxon>
        <taxon>Actinomycetes</taxon>
        <taxon>Geodermatophilales</taxon>
        <taxon>Geodermatophilaceae</taxon>
        <taxon>Blastococcus</taxon>
    </lineage>
</organism>
<dbReference type="PANTHER" id="PTHR43827">
    <property type="entry name" value="2,5-DIKETO-D-GLUCONIC ACID REDUCTASE"/>
    <property type="match status" value="1"/>
</dbReference>
<dbReference type="PIRSF" id="PIRSF000097">
    <property type="entry name" value="AKR"/>
    <property type="match status" value="1"/>
</dbReference>
<dbReference type="InterPro" id="IPR023210">
    <property type="entry name" value="NADP_OxRdtase_dom"/>
</dbReference>
<keyword evidence="3" id="KW-0560">Oxidoreductase</keyword>
<keyword evidence="2" id="KW-0521">NADP</keyword>
<evidence type="ECO:0000256" key="6">
    <source>
        <dbReference type="PIRSR" id="PIRSR000097-3"/>
    </source>
</evidence>